<dbReference type="InterPro" id="IPR007645">
    <property type="entry name" value="RNA_pol_Rpb2_3"/>
</dbReference>
<dbReference type="GO" id="GO:0005665">
    <property type="term" value="C:RNA polymerase II, core complex"/>
    <property type="evidence" value="ECO:0007669"/>
    <property type="project" value="EnsemblFungi"/>
</dbReference>
<dbReference type="PANTHER" id="PTHR20856">
    <property type="entry name" value="DNA-DIRECTED RNA POLYMERASE I SUBUNIT 2"/>
    <property type="match status" value="1"/>
</dbReference>
<evidence type="ECO:0000259" key="21">
    <source>
        <dbReference type="Pfam" id="PF04566"/>
    </source>
</evidence>
<dbReference type="Gene3D" id="3.90.1800.10">
    <property type="entry name" value="RNA polymerase alpha subunit dimerisation domain"/>
    <property type="match status" value="1"/>
</dbReference>
<dbReference type="Pfam" id="PF04566">
    <property type="entry name" value="RNA_pol_Rpb2_4"/>
    <property type="match status" value="1"/>
</dbReference>
<dbReference type="FunFam" id="3.90.1100.10:FF:000005">
    <property type="entry name" value="DNA-directed RNA polymerase subunit beta"/>
    <property type="match status" value="1"/>
</dbReference>
<keyword evidence="12" id="KW-0539">Nucleus</keyword>
<dbReference type="InterPro" id="IPR007641">
    <property type="entry name" value="RNA_pol_Rpb2_7"/>
</dbReference>
<dbReference type="InterPro" id="IPR014724">
    <property type="entry name" value="RNA_pol_RPB2_OB-fold"/>
</dbReference>
<dbReference type="GO" id="GO:0003723">
    <property type="term" value="F:RNA binding"/>
    <property type="evidence" value="ECO:0007669"/>
    <property type="project" value="EnsemblFungi"/>
</dbReference>
<comment type="subunit">
    <text evidence="3">Component of the RNA polymerase II (Pol II) complex consisting of 12 subunits.</text>
</comment>
<evidence type="ECO:0000313" key="24">
    <source>
        <dbReference type="Proteomes" id="UP000054454"/>
    </source>
</evidence>
<dbReference type="Gene3D" id="3.90.1110.10">
    <property type="entry name" value="RNA polymerase Rpb2, domain 2"/>
    <property type="match status" value="1"/>
</dbReference>
<dbReference type="InterPro" id="IPR007642">
    <property type="entry name" value="RNA_pol_Rpb2_2"/>
</dbReference>
<dbReference type="EC" id="2.7.7.6" evidence="15"/>
<dbReference type="InterPro" id="IPR007644">
    <property type="entry name" value="RNA_pol_bsu_protrusion"/>
</dbReference>
<evidence type="ECO:0000256" key="7">
    <source>
        <dbReference type="ARBA" id="ARBA00022723"/>
    </source>
</evidence>
<feature type="domain" description="RNA polymerase Rpb2" evidence="22">
    <location>
        <begin position="674"/>
        <end position="743"/>
    </location>
</feature>
<evidence type="ECO:0000256" key="8">
    <source>
        <dbReference type="ARBA" id="ARBA00022771"/>
    </source>
</evidence>
<dbReference type="InterPro" id="IPR007646">
    <property type="entry name" value="RNA_pol_Rpb2_4"/>
</dbReference>
<dbReference type="GO" id="GO:0006368">
    <property type="term" value="P:transcription elongation by RNA polymerase II"/>
    <property type="evidence" value="ECO:0007669"/>
    <property type="project" value="EnsemblFungi"/>
</dbReference>
<keyword evidence="7" id="KW-0479">Metal-binding</keyword>
<proteinExistence type="inferred from homology"/>
<evidence type="ECO:0000256" key="10">
    <source>
        <dbReference type="ARBA" id="ARBA00022842"/>
    </source>
</evidence>
<dbReference type="FunFam" id="3.90.1070.20:FF:000001">
    <property type="entry name" value="DNA-directed RNA polymerase subunit beta"/>
    <property type="match status" value="1"/>
</dbReference>
<evidence type="ECO:0000256" key="15">
    <source>
        <dbReference type="RuleBase" id="RU363031"/>
    </source>
</evidence>
<dbReference type="GeneID" id="28935445"/>
<comment type="similarity">
    <text evidence="2 14">Belongs to the RNA polymerase beta chain family.</text>
</comment>
<keyword evidence="11 15" id="KW-0804">Transcription</keyword>
<dbReference type="PROSITE" id="PS01166">
    <property type="entry name" value="RNA_POL_BETA"/>
    <property type="match status" value="1"/>
</dbReference>
<dbReference type="GO" id="GO:0006367">
    <property type="term" value="P:transcription initiation at RNA polymerase II promoter"/>
    <property type="evidence" value="ECO:0007669"/>
    <property type="project" value="EnsemblFungi"/>
</dbReference>
<dbReference type="Gene3D" id="3.90.1100.10">
    <property type="match status" value="1"/>
</dbReference>
<dbReference type="FunFam" id="3.90.1110.10:FF:000003">
    <property type="entry name" value="DNA-directed RNA polymerase subunit beta"/>
    <property type="match status" value="1"/>
</dbReference>
<reference evidence="24" key="1">
    <citation type="journal article" date="2016" name="Nat. Commun.">
        <title>Genome analysis of three Pneumocystis species reveals adaptation mechanisms to life exclusively in mammalian hosts.</title>
        <authorList>
            <person name="Ma L."/>
            <person name="Chen Z."/>
            <person name="Huang D.W."/>
            <person name="Kutty G."/>
            <person name="Ishihara M."/>
            <person name="Wang H."/>
            <person name="Abouelleil A."/>
            <person name="Bishop L."/>
            <person name="Davey E."/>
            <person name="Deng R."/>
            <person name="Deng X."/>
            <person name="Fan L."/>
            <person name="Fantoni G."/>
            <person name="Fitzgerald M."/>
            <person name="Gogineni E."/>
            <person name="Goldberg J.M."/>
            <person name="Handley G."/>
            <person name="Hu X."/>
            <person name="Huber C."/>
            <person name="Jiao X."/>
            <person name="Jones K."/>
            <person name="Levin J.Z."/>
            <person name="Liu Y."/>
            <person name="Macdonald P."/>
            <person name="Melnikov A."/>
            <person name="Raley C."/>
            <person name="Sassi M."/>
            <person name="Sherman B.T."/>
            <person name="Song X."/>
            <person name="Sykes S."/>
            <person name="Tran B."/>
            <person name="Walsh L."/>
            <person name="Xia Y."/>
            <person name="Yang J."/>
            <person name="Young S."/>
            <person name="Zeng Q."/>
            <person name="Zheng X."/>
            <person name="Stephens R."/>
            <person name="Nusbaum C."/>
            <person name="Birren B.W."/>
            <person name="Azadi P."/>
            <person name="Lempicki R.A."/>
            <person name="Cuomo C.A."/>
            <person name="Kovacs J.A."/>
        </authorList>
    </citation>
    <scope>NUCLEOTIDE SEQUENCE [LARGE SCALE GENOMIC DNA]</scope>
    <source>
        <strain evidence="24">B80</strain>
    </source>
</reference>
<keyword evidence="9" id="KW-0862">Zinc</keyword>
<dbReference type="Gene3D" id="2.40.270.10">
    <property type="entry name" value="DNA-directed RNA polymerase, subunit 2, domain 6"/>
    <property type="match status" value="1"/>
</dbReference>
<protein>
    <recommendedName>
        <fullName evidence="15">DNA-directed RNA polymerase subunit beta</fullName>
        <ecNumber evidence="15">2.7.7.6</ecNumber>
    </recommendedName>
</protein>
<dbReference type="FunFam" id="3.90.1100.10:FF:000003">
    <property type="entry name" value="DNA-directed RNA polymerase subunit beta"/>
    <property type="match status" value="1"/>
</dbReference>
<evidence type="ECO:0000256" key="5">
    <source>
        <dbReference type="ARBA" id="ARBA00022679"/>
    </source>
</evidence>
<keyword evidence="24" id="KW-1185">Reference proteome</keyword>
<dbReference type="Gene3D" id="3.90.1070.20">
    <property type="match status" value="1"/>
</dbReference>
<gene>
    <name evidence="23" type="ORF">T552_00632</name>
</gene>
<evidence type="ECO:0000259" key="22">
    <source>
        <dbReference type="Pfam" id="PF04567"/>
    </source>
</evidence>
<dbReference type="FunFam" id="2.40.270.10:FF:000006">
    <property type="entry name" value="DNA-directed RNA polymerase subunit beta"/>
    <property type="match status" value="1"/>
</dbReference>
<dbReference type="InterPro" id="IPR007120">
    <property type="entry name" value="DNA-dir_RNAP_su2_dom"/>
</dbReference>
<dbReference type="Pfam" id="PF04563">
    <property type="entry name" value="RNA_pol_Rpb2_1"/>
    <property type="match status" value="1"/>
</dbReference>
<evidence type="ECO:0000256" key="9">
    <source>
        <dbReference type="ARBA" id="ARBA00022833"/>
    </source>
</evidence>
<organism evidence="23 24">
    <name type="scientific">Pneumocystis carinii (strain B80)</name>
    <name type="common">Rat pneumocystis pneumonia agent</name>
    <name type="synonym">Pneumocystis carinii f. sp. carinii</name>
    <dbReference type="NCBI Taxonomy" id="1408658"/>
    <lineage>
        <taxon>Eukaryota</taxon>
        <taxon>Fungi</taxon>
        <taxon>Dikarya</taxon>
        <taxon>Ascomycota</taxon>
        <taxon>Taphrinomycotina</taxon>
        <taxon>Pneumocystomycetes</taxon>
        <taxon>Pneumocystaceae</taxon>
        <taxon>Pneumocystis</taxon>
    </lineage>
</organism>
<dbReference type="InterPro" id="IPR037033">
    <property type="entry name" value="DNA-dir_RNAP_su2_hyb_sf"/>
</dbReference>
<evidence type="ECO:0000259" key="18">
    <source>
        <dbReference type="Pfam" id="PF04561"/>
    </source>
</evidence>
<dbReference type="VEuPathDB" id="FungiDB:T552_00632"/>
<accession>A0A0W4ZP52</accession>
<dbReference type="GO" id="GO:0032549">
    <property type="term" value="F:ribonucleoside binding"/>
    <property type="evidence" value="ECO:0007669"/>
    <property type="project" value="InterPro"/>
</dbReference>
<evidence type="ECO:0000259" key="19">
    <source>
        <dbReference type="Pfam" id="PF04563"/>
    </source>
</evidence>
<dbReference type="CDD" id="cd00653">
    <property type="entry name" value="RNA_pol_B_RPB2"/>
    <property type="match status" value="1"/>
</dbReference>
<keyword evidence="8" id="KW-0863">Zinc-finger</keyword>
<dbReference type="Pfam" id="PF04565">
    <property type="entry name" value="RNA_pol_Rpb2_3"/>
    <property type="match status" value="1"/>
</dbReference>
<dbReference type="InterPro" id="IPR007647">
    <property type="entry name" value="RNA_pol_Rpb2_5"/>
</dbReference>
<dbReference type="Pfam" id="PF04567">
    <property type="entry name" value="RNA_pol_Rpb2_5"/>
    <property type="match status" value="1"/>
</dbReference>
<evidence type="ECO:0000313" key="23">
    <source>
        <dbReference type="EMBL" id="KTW30154.1"/>
    </source>
</evidence>
<dbReference type="InterPro" id="IPR007121">
    <property type="entry name" value="RNA_pol_bsu_CS"/>
</dbReference>
<evidence type="ECO:0000259" key="20">
    <source>
        <dbReference type="Pfam" id="PF04565"/>
    </source>
</evidence>
<dbReference type="Gene3D" id="2.40.50.150">
    <property type="match status" value="1"/>
</dbReference>
<dbReference type="SUPFAM" id="SSF64484">
    <property type="entry name" value="beta and beta-prime subunits of DNA dependent RNA-polymerase"/>
    <property type="match status" value="1"/>
</dbReference>
<feature type="domain" description="RNA polymerase Rpb2" evidence="18">
    <location>
        <begin position="213"/>
        <end position="402"/>
    </location>
</feature>
<comment type="subcellular location">
    <subcellularLocation>
        <location evidence="1">Nucleus</location>
    </subcellularLocation>
</comment>
<dbReference type="Pfam" id="PF04560">
    <property type="entry name" value="RNA_pol_Rpb2_7"/>
    <property type="match status" value="1"/>
</dbReference>
<dbReference type="InterPro" id="IPR015712">
    <property type="entry name" value="DNA-dir_RNA_pol_su2"/>
</dbReference>
<dbReference type="FunFam" id="2.40.50.150:FF:000002">
    <property type="entry name" value="DNA-directed RNA polymerase subunit beta"/>
    <property type="match status" value="1"/>
</dbReference>
<dbReference type="Proteomes" id="UP000054454">
    <property type="component" value="Unassembled WGS sequence"/>
</dbReference>
<keyword evidence="5 15" id="KW-0808">Transferase</keyword>
<evidence type="ECO:0000256" key="6">
    <source>
        <dbReference type="ARBA" id="ARBA00022695"/>
    </source>
</evidence>
<dbReference type="RefSeq" id="XP_018226945.1">
    <property type="nucleotide sequence ID" value="XM_018369243.1"/>
</dbReference>
<evidence type="ECO:0000256" key="1">
    <source>
        <dbReference type="ARBA" id="ARBA00004123"/>
    </source>
</evidence>
<evidence type="ECO:0000256" key="12">
    <source>
        <dbReference type="ARBA" id="ARBA00023242"/>
    </source>
</evidence>
<dbReference type="GO" id="GO:0003968">
    <property type="term" value="F:RNA-directed RNA polymerase activity"/>
    <property type="evidence" value="ECO:0007669"/>
    <property type="project" value="EnsemblFungi"/>
</dbReference>
<evidence type="ECO:0000259" key="16">
    <source>
        <dbReference type="Pfam" id="PF00562"/>
    </source>
</evidence>
<dbReference type="InterPro" id="IPR037034">
    <property type="entry name" value="RNA_pol_Rpb2_2_sf"/>
</dbReference>
<dbReference type="GO" id="GO:0005721">
    <property type="term" value="C:pericentric heterochromatin"/>
    <property type="evidence" value="ECO:0007669"/>
    <property type="project" value="EnsemblFungi"/>
</dbReference>
<feature type="domain" description="RNA polymerase Rpb2" evidence="17">
    <location>
        <begin position="1124"/>
        <end position="1217"/>
    </location>
</feature>
<evidence type="ECO:0000256" key="4">
    <source>
        <dbReference type="ARBA" id="ARBA00022478"/>
    </source>
</evidence>
<dbReference type="FunFam" id="3.90.1800.10:FF:000002">
    <property type="entry name" value="DNA-directed RNA polymerase subunit beta"/>
    <property type="match status" value="1"/>
</dbReference>
<dbReference type="Pfam" id="PF00562">
    <property type="entry name" value="RNA_pol_Rpb2_6"/>
    <property type="match status" value="1"/>
</dbReference>
<sequence>MTIKYNSEEPYSYNFVSEEITQEDQWTVISSFFDEKGLVSTQIDSFDEFVQNTMQELVDEDATLTLDQHAQHTGIEEDVTRRYEINFGQIFLSKPSMTEADGSTQLMFPQEARLRNLTYSSPLYVDIKKKVMIATDPNVPFGSDKEWIIEEDEQPSKVFIGKIPIMLRSTFCILNGLPESELYELNECPYDQGGYFIINGSEKVIIAQERSAANTVQVFKKPAPSAVSYVAEIRSAIEKSSKLMSNFQIKLMSKSIEKGAGQTIRACLPYIRNDIPIVIVFRALGVVPDRDIMEHICYDPNDHQMLEMLKPCIEEAFVIQEREVALDFIGKRGSAVGINREKRLRYAQDILQKELLPHITTTEGYETRKAFFLGYMIHRLLLCALERRDPDDRDHFGKKRLDLAGPLLANLFRMLFKKLTKDVYKYMQKCVETNREFNLTLAVKSNTITHGLRYSLATGNWGDQKKIMSARVGVSQVLNRYTFASTLSHLRRTNTPIGRDGKVAKPRQLHNTHWGLVCPAETPEGQACGLVKNLSLMSYVSVGSASAPIIEFLEEWGMENLEDYNPSATPNTTKVFVNGVWLGVHRDPYHLVETIKSLRRKLDISVEVSVVRDIREKELRIFTDAGRVCRPLFIVDNNPESNSRGQLMLKKEHVQKIIDNKNRTELDNESKFGWSSLVANGIVEYIDAEEEETVMIAMTPEDLEATRQIQAGYKIADEIDPARRVKPLVSPNTYLWTHCEIHPSMILGICASIIPFPDHNQSPRNTYQSAMGKQAIGVFLTNYQVRMDTMANILYYPQKPLATTRSMEYLRFRELPAGQNAIVAILCYSGYNQEDSVIMNQSSIDRGLFRSIFYRSYMDQEKKIGMQIMEEFEKPMRNNCLKLKHGTYDKIEDDGLIAPGTRVSGDDIIIGKTAPIPPNAEELGQRTKFHTKRDVSTPLRSTESGIIDQVMVSTNAEGLKFVKVRMRSTRIPQIGDKFASRHGQKGTIGITYRHEDMPFTSEGIVPDIIINPHAIPSRMTVAHLIECLLSKVSALSGYEGDATPFTDVTVEAISKMLRQHGYQSRGFEVMYNGHTGRKLVAQVFLGPTYYQRLKHMVDDKIHARARGPVQILTRQPVGGRSRDGGLRFGEMERVYFLTQGIINITLFNTELINNSDAYRLHICDICGLTAIANLKKNQFECRICHNKTNISQIHLPYSAKLLFQELMSMNIAPRLYTNRS</sequence>
<keyword evidence="10" id="KW-0460">Magnesium</keyword>
<dbReference type="OrthoDB" id="10248617at2759"/>
<evidence type="ECO:0000256" key="14">
    <source>
        <dbReference type="RuleBase" id="RU000434"/>
    </source>
</evidence>
<evidence type="ECO:0000256" key="11">
    <source>
        <dbReference type="ARBA" id="ARBA00023163"/>
    </source>
</evidence>
<comment type="caution">
    <text evidence="23">The sequence shown here is derived from an EMBL/GenBank/DDBJ whole genome shotgun (WGS) entry which is preliminary data.</text>
</comment>
<feature type="domain" description="RNA polymerase beta subunit protrusion" evidence="19">
    <location>
        <begin position="37"/>
        <end position="449"/>
    </location>
</feature>
<comment type="function">
    <text evidence="15">DNA-dependent RNA polymerase catalyzes the transcription of DNA into RNA using the four ribonucleoside triphosphates as substrates.</text>
</comment>
<evidence type="ECO:0000256" key="3">
    <source>
        <dbReference type="ARBA" id="ARBA00011730"/>
    </source>
</evidence>
<keyword evidence="6 15" id="KW-0548">Nucleotidyltransferase</keyword>
<dbReference type="GO" id="GO:0008270">
    <property type="term" value="F:zinc ion binding"/>
    <property type="evidence" value="ECO:0007669"/>
    <property type="project" value="UniProtKB-KW"/>
</dbReference>
<feature type="domain" description="RNA polymerase Rpb2" evidence="20">
    <location>
        <begin position="476"/>
        <end position="540"/>
    </location>
</feature>
<dbReference type="Pfam" id="PF04561">
    <property type="entry name" value="RNA_pol_Rpb2_2"/>
    <property type="match status" value="1"/>
</dbReference>
<keyword evidence="4 15" id="KW-0240">DNA-directed RNA polymerase</keyword>
<dbReference type="GO" id="GO:0140727">
    <property type="term" value="P:siRNA-mediated pericentric heterochromatin formation"/>
    <property type="evidence" value="ECO:0007669"/>
    <property type="project" value="EnsemblFungi"/>
</dbReference>
<dbReference type="EMBL" id="LFVZ01000003">
    <property type="protein sequence ID" value="KTW30154.1"/>
    <property type="molecule type" value="Genomic_DNA"/>
</dbReference>
<dbReference type="GO" id="GO:0003899">
    <property type="term" value="F:DNA-directed RNA polymerase activity"/>
    <property type="evidence" value="ECO:0007669"/>
    <property type="project" value="UniProtKB-EC"/>
</dbReference>
<evidence type="ECO:0000256" key="2">
    <source>
        <dbReference type="ARBA" id="ARBA00006835"/>
    </source>
</evidence>
<name>A0A0W4ZP52_PNEC8</name>
<dbReference type="GO" id="GO:0003677">
    <property type="term" value="F:DNA binding"/>
    <property type="evidence" value="ECO:0007669"/>
    <property type="project" value="EnsemblFungi"/>
</dbReference>
<evidence type="ECO:0000256" key="13">
    <source>
        <dbReference type="ARBA" id="ARBA00048552"/>
    </source>
</evidence>
<feature type="domain" description="RNA polymerase Rpb2" evidence="21">
    <location>
        <begin position="575"/>
        <end position="636"/>
    </location>
</feature>
<feature type="domain" description="DNA-directed RNA polymerase subunit 2 hybrid-binding" evidence="16">
    <location>
        <begin position="750"/>
        <end position="1122"/>
    </location>
</feature>
<dbReference type="NCBIfam" id="NF007175">
    <property type="entry name" value="PRK09606.1"/>
    <property type="match status" value="1"/>
</dbReference>
<evidence type="ECO:0000259" key="17">
    <source>
        <dbReference type="Pfam" id="PF04560"/>
    </source>
</evidence>
<comment type="catalytic activity">
    <reaction evidence="13 15">
        <text>RNA(n) + a ribonucleoside 5'-triphosphate = RNA(n+1) + diphosphate</text>
        <dbReference type="Rhea" id="RHEA:21248"/>
        <dbReference type="Rhea" id="RHEA-COMP:14527"/>
        <dbReference type="Rhea" id="RHEA-COMP:17342"/>
        <dbReference type="ChEBI" id="CHEBI:33019"/>
        <dbReference type="ChEBI" id="CHEBI:61557"/>
        <dbReference type="ChEBI" id="CHEBI:140395"/>
        <dbReference type="EC" id="2.7.7.6"/>
    </reaction>
</comment>
<dbReference type="AlphaFoldDB" id="A0A0W4ZP52"/>